<evidence type="ECO:0000313" key="8">
    <source>
        <dbReference type="EMBL" id="EID73950.1"/>
    </source>
</evidence>
<dbReference type="STRING" id="946077.W5A_09652"/>
<keyword evidence="5" id="KW-0998">Cell outer membrane</keyword>
<evidence type="ECO:0000256" key="3">
    <source>
        <dbReference type="ARBA" id="ARBA00022729"/>
    </source>
</evidence>
<accession>I0WC34</accession>
<feature type="domain" description="RagB/SusD" evidence="6">
    <location>
        <begin position="308"/>
        <end position="421"/>
    </location>
</feature>
<dbReference type="CDD" id="cd08977">
    <property type="entry name" value="SusD"/>
    <property type="match status" value="1"/>
</dbReference>
<evidence type="ECO:0000259" key="7">
    <source>
        <dbReference type="Pfam" id="PF14322"/>
    </source>
</evidence>
<sequence length="461" mass="51904">MIMKQLYRKIVTIFTLTGLLTTSCDIINVTDVDPVYQVSEDKVITNIDQAQTVLYGVYGSLVKGLDYIVYMPSVTSLMGTTMKPGIWGGGSENAFFINDVNPDNSYLELMYSKMYFLINNANHVITKTELLNTEDSRKEEIIAEAKFLRAQAHFYLLRLFGEFFDTNSTFGIVLKTMPISNADAQPRASVAETYELILEDLDYAISHAPDFSSTFYVSKIAAKALKSKVALYQKDYSTAASLAREVLDSDERELEESYADIFTKKVVSPNEVIFQTPFDNLNNRNNKAFMLRVYFELSDEYVALMENDARYGAAVAVTSAGSIRNNKFNGATYNGVPLTADTEYFLRLDEIYLIYAEAILRAETDVEASRSALNVIRERSVNPLVTTAVPSELLEAIRIEKILELGAESGEEWFDLVRFHKEGDININDFKELSSETRLILPLPIQTVELSNNVVKQNSGY</sequence>
<evidence type="ECO:0000259" key="6">
    <source>
        <dbReference type="Pfam" id="PF07980"/>
    </source>
</evidence>
<evidence type="ECO:0000256" key="5">
    <source>
        <dbReference type="ARBA" id="ARBA00023237"/>
    </source>
</evidence>
<evidence type="ECO:0000256" key="2">
    <source>
        <dbReference type="ARBA" id="ARBA00006275"/>
    </source>
</evidence>
<dbReference type="Pfam" id="PF14322">
    <property type="entry name" value="SusD-like_3"/>
    <property type="match status" value="1"/>
</dbReference>
<feature type="domain" description="SusD-like N-terminal" evidence="7">
    <location>
        <begin position="84"/>
        <end position="231"/>
    </location>
</feature>
<dbReference type="Gene3D" id="1.25.40.390">
    <property type="match status" value="1"/>
</dbReference>
<proteinExistence type="inferred from homology"/>
<gene>
    <name evidence="8" type="ORF">W5A_09652</name>
</gene>
<evidence type="ECO:0000313" key="9">
    <source>
        <dbReference type="Proteomes" id="UP000005938"/>
    </source>
</evidence>
<comment type="similarity">
    <text evidence="2">Belongs to the SusD family.</text>
</comment>
<dbReference type="InterPro" id="IPR012944">
    <property type="entry name" value="SusD_RagB_dom"/>
</dbReference>
<dbReference type="EMBL" id="AJJU01000015">
    <property type="protein sequence ID" value="EID73950.1"/>
    <property type="molecule type" value="Genomic_DNA"/>
</dbReference>
<reference evidence="8 9" key="1">
    <citation type="journal article" date="2012" name="J. Bacteriol.">
        <title>Genome Sequence of the Halotolerant Bacterium Imtechella halotolerans K1T.</title>
        <authorList>
            <person name="Kumar S."/>
            <person name="Vikram S."/>
            <person name="Subramanian S."/>
            <person name="Raghava G.P."/>
            <person name="Pinnaka A.K."/>
        </authorList>
    </citation>
    <scope>NUCLEOTIDE SEQUENCE [LARGE SCALE GENOMIC DNA]</scope>
    <source>
        <strain evidence="8 9">K1</strain>
    </source>
</reference>
<dbReference type="eggNOG" id="COG0702">
    <property type="taxonomic scope" value="Bacteria"/>
</dbReference>
<keyword evidence="9" id="KW-1185">Reference proteome</keyword>
<dbReference type="Pfam" id="PF07980">
    <property type="entry name" value="SusD_RagB"/>
    <property type="match status" value="1"/>
</dbReference>
<organism evidence="8 9">
    <name type="scientific">Imtechella halotolerans K1</name>
    <dbReference type="NCBI Taxonomy" id="946077"/>
    <lineage>
        <taxon>Bacteria</taxon>
        <taxon>Pseudomonadati</taxon>
        <taxon>Bacteroidota</taxon>
        <taxon>Flavobacteriia</taxon>
        <taxon>Flavobacteriales</taxon>
        <taxon>Flavobacteriaceae</taxon>
        <taxon>Imtechella</taxon>
    </lineage>
</organism>
<keyword evidence="3" id="KW-0732">Signal</keyword>
<name>I0WC34_9FLAO</name>
<dbReference type="GO" id="GO:0009279">
    <property type="term" value="C:cell outer membrane"/>
    <property type="evidence" value="ECO:0007669"/>
    <property type="project" value="UniProtKB-SubCell"/>
</dbReference>
<evidence type="ECO:0000256" key="4">
    <source>
        <dbReference type="ARBA" id="ARBA00023136"/>
    </source>
</evidence>
<evidence type="ECO:0000256" key="1">
    <source>
        <dbReference type="ARBA" id="ARBA00004442"/>
    </source>
</evidence>
<keyword evidence="4" id="KW-0472">Membrane</keyword>
<comment type="subcellular location">
    <subcellularLocation>
        <location evidence="1">Cell outer membrane</location>
    </subcellularLocation>
</comment>
<dbReference type="OrthoDB" id="5694214at2"/>
<dbReference type="PROSITE" id="PS51257">
    <property type="entry name" value="PROKAR_LIPOPROTEIN"/>
    <property type="match status" value="1"/>
</dbReference>
<dbReference type="Proteomes" id="UP000005938">
    <property type="component" value="Unassembled WGS sequence"/>
</dbReference>
<dbReference type="InterPro" id="IPR033985">
    <property type="entry name" value="SusD-like_N"/>
</dbReference>
<dbReference type="InterPro" id="IPR011990">
    <property type="entry name" value="TPR-like_helical_dom_sf"/>
</dbReference>
<dbReference type="SUPFAM" id="SSF48452">
    <property type="entry name" value="TPR-like"/>
    <property type="match status" value="1"/>
</dbReference>
<dbReference type="AlphaFoldDB" id="I0WC34"/>
<protein>
    <submittedName>
        <fullName evidence="8">RagB/SusD domain-containing protein</fullName>
    </submittedName>
</protein>
<comment type="caution">
    <text evidence="8">The sequence shown here is derived from an EMBL/GenBank/DDBJ whole genome shotgun (WGS) entry which is preliminary data.</text>
</comment>